<name>A0A9R0Z684_TRITD</name>
<evidence type="ECO:0008006" key="3">
    <source>
        <dbReference type="Google" id="ProtNLM"/>
    </source>
</evidence>
<dbReference type="Proteomes" id="UP000324705">
    <property type="component" value="Chromosome 7A"/>
</dbReference>
<evidence type="ECO:0000313" key="2">
    <source>
        <dbReference type="Proteomes" id="UP000324705"/>
    </source>
</evidence>
<dbReference type="EMBL" id="LT934123">
    <property type="protein sequence ID" value="VAI72052.1"/>
    <property type="molecule type" value="Genomic_DNA"/>
</dbReference>
<organism evidence="1 2">
    <name type="scientific">Triticum turgidum subsp. durum</name>
    <name type="common">Durum wheat</name>
    <name type="synonym">Triticum durum</name>
    <dbReference type="NCBI Taxonomy" id="4567"/>
    <lineage>
        <taxon>Eukaryota</taxon>
        <taxon>Viridiplantae</taxon>
        <taxon>Streptophyta</taxon>
        <taxon>Embryophyta</taxon>
        <taxon>Tracheophyta</taxon>
        <taxon>Spermatophyta</taxon>
        <taxon>Magnoliopsida</taxon>
        <taxon>Liliopsida</taxon>
        <taxon>Poales</taxon>
        <taxon>Poaceae</taxon>
        <taxon>BOP clade</taxon>
        <taxon>Pooideae</taxon>
        <taxon>Triticodae</taxon>
        <taxon>Triticeae</taxon>
        <taxon>Triticinae</taxon>
        <taxon>Triticum</taxon>
    </lineage>
</organism>
<dbReference type="PANTHER" id="PTHR47482">
    <property type="entry name" value="OS11G0632001 PROTEIN"/>
    <property type="match status" value="1"/>
</dbReference>
<protein>
    <recommendedName>
        <fullName evidence="3">Protein FAR1-RELATED SEQUENCE</fullName>
    </recommendedName>
</protein>
<dbReference type="Gramene" id="TRITD7Av1G055950.1">
    <property type="protein sequence ID" value="TRITD7Av1G055950.1"/>
    <property type="gene ID" value="TRITD7Av1G055950"/>
</dbReference>
<dbReference type="OMA" id="MELNSTC"/>
<dbReference type="AlphaFoldDB" id="A0A9R0Z684"/>
<gene>
    <name evidence="1" type="ORF">TRITD_7Av1G055950</name>
</gene>
<accession>A0A9R0Z684</accession>
<keyword evidence="2" id="KW-1185">Reference proteome</keyword>
<reference evidence="1 2" key="1">
    <citation type="submission" date="2017-09" db="EMBL/GenBank/DDBJ databases">
        <authorList>
            <consortium name="International Durum Wheat Genome Sequencing Consortium (IDWGSC)"/>
            <person name="Milanesi L."/>
        </authorList>
    </citation>
    <scope>NUCLEOTIDE SEQUENCE [LARGE SCALE GENOMIC DNA]</scope>
    <source>
        <strain evidence="2">cv. Svevo</strain>
    </source>
</reference>
<sequence>MESSSCQIQSTDAPLAHVASQALVCTPAESSIGDAGGAALDLQMELNNTCEGIALSAPASEQSTGGDNPQAPGWTKIIRMGRAPDERPPCAARMSALEMALPSYAEKKTETVIVPALGSNFDTLGEAYGYYNLYSWEIGFGVRYGKRRLNVEKEQNACRR</sequence>
<proteinExistence type="predicted"/>
<dbReference type="PANTHER" id="PTHR47482:SF5">
    <property type="entry name" value="FAR1 DOMAIN-CONTAINING PROTEIN"/>
    <property type="match status" value="1"/>
</dbReference>
<evidence type="ECO:0000313" key="1">
    <source>
        <dbReference type="EMBL" id="VAI72052.1"/>
    </source>
</evidence>